<evidence type="ECO:0000259" key="7">
    <source>
        <dbReference type="Pfam" id="PF23469"/>
    </source>
</evidence>
<sequence length="424" mass="45909">LNGNGGTSEKSRVSKFSLHPPSASIPSKSDPVAAAAAAAARINANLRAKGKLSDQTQHKPVVNTIQTANSALSAIQVSQIKKIFDLYVAKIDINNLPIVTRTYMTQVNAQEIINKQTGAAVSTKGQYLTQDEKKNVEGIDKQLHLYVQSPSQDKVELAINKIKDMISKHNVSKSSLSAVAPTMVPPMVSMPIPQNMVGQPSLPSGNYVHDKLFIGMDYVPPDFDLKTKLIGANYTNFNFVANSTGAKVILRGRGSGFIEPTSGREAFESMYVFISHPNQAGVDAAKKLVNNLIEHVRNEYNAHTRKTQSGFGNPQAAYPGNPPYGSNSVNYQPPSQFPSYPMAHPNIPPPVPVPPPTFTPPTQPPFNPQATPNITPTPQAAPTSDMMPPPPPVAVKPTEPAPKPTKRRRFKEEQPDDSNILGYQ</sequence>
<dbReference type="InterPro" id="IPR036612">
    <property type="entry name" value="KH_dom_type_1_sf"/>
</dbReference>
<dbReference type="InterPro" id="IPR031121">
    <property type="entry name" value="RIK/BLOM7"/>
</dbReference>
<feature type="domain" description="ATP-dependent RNA helicase PRP5/DDX46/KHDC4 KH" evidence="7">
    <location>
        <begin position="88"/>
        <end position="170"/>
    </location>
</feature>
<dbReference type="FunCoup" id="H2Y0N2">
    <property type="interactions" value="113"/>
</dbReference>
<dbReference type="Proteomes" id="UP000008144">
    <property type="component" value="Chromosome 6"/>
</dbReference>
<dbReference type="HOGENOM" id="CLU_032219_1_0_1"/>
<dbReference type="GO" id="GO:0005634">
    <property type="term" value="C:nucleus"/>
    <property type="evidence" value="ECO:0000318"/>
    <property type="project" value="GO_Central"/>
</dbReference>
<dbReference type="InterPro" id="IPR055256">
    <property type="entry name" value="KH_1_KHDC4/BBP-like"/>
</dbReference>
<dbReference type="Pfam" id="PF22675">
    <property type="entry name" value="KH-I_KHDC4-BBP"/>
    <property type="match status" value="1"/>
</dbReference>
<dbReference type="InterPro" id="IPR047890">
    <property type="entry name" value="KHDC4_KH-I_first"/>
</dbReference>
<evidence type="ECO:0000256" key="4">
    <source>
        <dbReference type="ARBA" id="ARBA00045732"/>
    </source>
</evidence>
<evidence type="ECO:0000313" key="9">
    <source>
        <dbReference type="Proteomes" id="UP000008144"/>
    </source>
</evidence>
<feature type="compositionally biased region" description="Pro residues" evidence="5">
    <location>
        <begin position="346"/>
        <end position="367"/>
    </location>
</feature>
<comment type="function">
    <text evidence="4">RNA-binding protein involved in pre-mRNA splicing. Interacts with the PRP19C/Prp19 complex/NTC/Nineteen complex which is part of the spliceosome. Involved in regulating splice site selection. Binds preferentially RNA with A/C rich sequences and poly-C stretches.</text>
</comment>
<accession>H2Y0N2</accession>
<dbReference type="CDD" id="cd22385">
    <property type="entry name" value="KH-I_KHDC4_rpt1"/>
    <property type="match status" value="1"/>
</dbReference>
<dbReference type="PANTHER" id="PTHR15744">
    <property type="entry name" value="BLOM7"/>
    <property type="match status" value="1"/>
</dbReference>
<evidence type="ECO:0000256" key="5">
    <source>
        <dbReference type="SAM" id="MobiDB-lite"/>
    </source>
</evidence>
<evidence type="ECO:0000256" key="2">
    <source>
        <dbReference type="ARBA" id="ARBA00017795"/>
    </source>
</evidence>
<dbReference type="STRING" id="7719.ENSCINP00000035466"/>
<dbReference type="Ensembl" id="ENSCINT00000036624.1">
    <property type="protein sequence ID" value="ENSCINP00000035466.1"/>
    <property type="gene ID" value="ENSCING00000021643.1"/>
</dbReference>
<dbReference type="InParanoid" id="H2Y0N2"/>
<feature type="compositionally biased region" description="Polar residues" evidence="5">
    <location>
        <begin position="373"/>
        <end position="382"/>
    </location>
</feature>
<feature type="domain" description="KHDC4/BBP-like KH-domain type I" evidence="6">
    <location>
        <begin position="220"/>
        <end position="294"/>
    </location>
</feature>
<comment type="similarity">
    <text evidence="1">Belongs to the KHDC4 family.</text>
</comment>
<dbReference type="OMA" id="RRSKWDC"/>
<keyword evidence="9" id="KW-1185">Reference proteome</keyword>
<dbReference type="AlphaFoldDB" id="H2Y0N2"/>
<proteinExistence type="inferred from homology"/>
<feature type="region of interest" description="Disordered" evidence="5">
    <location>
        <begin position="305"/>
        <end position="424"/>
    </location>
</feature>
<name>H2Y0N2_CIOIN</name>
<dbReference type="GO" id="GO:0003723">
    <property type="term" value="F:RNA binding"/>
    <property type="evidence" value="ECO:0000318"/>
    <property type="project" value="GO_Central"/>
</dbReference>
<feature type="compositionally biased region" description="Pro residues" evidence="5">
    <location>
        <begin position="387"/>
        <end position="403"/>
    </location>
</feature>
<evidence type="ECO:0000256" key="3">
    <source>
        <dbReference type="ARBA" id="ARBA00030267"/>
    </source>
</evidence>
<dbReference type="Gene3D" id="3.30.1370.10">
    <property type="entry name" value="K Homology domain, type 1"/>
    <property type="match status" value="2"/>
</dbReference>
<organism evidence="8 9">
    <name type="scientific">Ciona intestinalis</name>
    <name type="common">Transparent sea squirt</name>
    <name type="synonym">Ascidia intestinalis</name>
    <dbReference type="NCBI Taxonomy" id="7719"/>
    <lineage>
        <taxon>Eukaryota</taxon>
        <taxon>Metazoa</taxon>
        <taxon>Chordata</taxon>
        <taxon>Tunicata</taxon>
        <taxon>Ascidiacea</taxon>
        <taxon>Phlebobranchia</taxon>
        <taxon>Cionidae</taxon>
        <taxon>Ciona</taxon>
    </lineage>
</organism>
<dbReference type="CDD" id="cd22386">
    <property type="entry name" value="KH-I_KHDC4_rpt2"/>
    <property type="match status" value="1"/>
</dbReference>
<evidence type="ECO:0000256" key="1">
    <source>
        <dbReference type="ARBA" id="ARBA00006093"/>
    </source>
</evidence>
<reference evidence="8" key="2">
    <citation type="journal article" date="2008" name="Genome Biol.">
        <title>Improved genome assembly and evidence-based global gene model set for the chordate Ciona intestinalis: new insight into intron and operon populations.</title>
        <authorList>
            <person name="Satou Y."/>
            <person name="Mineta K."/>
            <person name="Ogasawara M."/>
            <person name="Sasakura Y."/>
            <person name="Shoguchi E."/>
            <person name="Ueno K."/>
            <person name="Yamada L."/>
            <person name="Matsumoto J."/>
            <person name="Wasserscheid J."/>
            <person name="Dewar K."/>
            <person name="Wiley G.B."/>
            <person name="Macmil S.L."/>
            <person name="Roe B.A."/>
            <person name="Zeller R.W."/>
            <person name="Hastings K.E."/>
            <person name="Lemaire P."/>
            <person name="Lindquist E."/>
            <person name="Endo T."/>
            <person name="Hotta K."/>
            <person name="Inaba K."/>
        </authorList>
    </citation>
    <scope>NUCLEOTIDE SEQUENCE [LARGE SCALE GENOMIC DNA]</scope>
    <source>
        <strain evidence="8">wild type</strain>
    </source>
</reference>
<feature type="region of interest" description="Disordered" evidence="5">
    <location>
        <begin position="1"/>
        <end position="29"/>
    </location>
</feature>
<dbReference type="FunFam" id="3.30.1370.10:FF:000037">
    <property type="entry name" value="KH domain protein"/>
    <property type="match status" value="1"/>
</dbReference>
<dbReference type="GeneTree" id="ENSGT00510000047412"/>
<dbReference type="PANTHER" id="PTHR15744:SF0">
    <property type="entry name" value="KH HOMOLOGY DOMAIN-CONTAINING PROTEIN 4"/>
    <property type="match status" value="1"/>
</dbReference>
<dbReference type="InterPro" id="IPR056149">
    <property type="entry name" value="PRP5/DDX46/KHDC4_KH"/>
</dbReference>
<dbReference type="SUPFAM" id="SSF54791">
    <property type="entry name" value="Eukaryotic type KH-domain (KH-domain type I)"/>
    <property type="match status" value="1"/>
</dbReference>
<dbReference type="InterPro" id="IPR047889">
    <property type="entry name" value="KHDC4_KH-I_second"/>
</dbReference>
<evidence type="ECO:0000313" key="8">
    <source>
        <dbReference type="Ensembl" id="ENSCINP00000035466.1"/>
    </source>
</evidence>
<reference evidence="8" key="3">
    <citation type="submission" date="2025-08" db="UniProtKB">
        <authorList>
            <consortium name="Ensembl"/>
        </authorList>
    </citation>
    <scope>IDENTIFICATION</scope>
</reference>
<protein>
    <recommendedName>
        <fullName evidence="2">KH homology domain-containing protein 4</fullName>
    </recommendedName>
    <alternativeName>
        <fullName evidence="3">Brings lots of money 7</fullName>
    </alternativeName>
</protein>
<dbReference type="Pfam" id="PF23469">
    <property type="entry name" value="KH_12"/>
    <property type="match status" value="1"/>
</dbReference>
<evidence type="ECO:0000259" key="6">
    <source>
        <dbReference type="Pfam" id="PF22675"/>
    </source>
</evidence>
<feature type="compositionally biased region" description="Polar residues" evidence="5">
    <location>
        <begin position="324"/>
        <end position="338"/>
    </location>
</feature>
<reference evidence="9" key="1">
    <citation type="journal article" date="2002" name="Science">
        <title>The draft genome of Ciona intestinalis: insights into chordate and vertebrate origins.</title>
        <authorList>
            <person name="Dehal P."/>
            <person name="Satou Y."/>
            <person name="Campbell R.K."/>
            <person name="Chapman J."/>
            <person name="Degnan B."/>
            <person name="De Tomaso A."/>
            <person name="Davidson B."/>
            <person name="Di Gregorio A."/>
            <person name="Gelpke M."/>
            <person name="Goodstein D.M."/>
            <person name="Harafuji N."/>
            <person name="Hastings K.E."/>
            <person name="Ho I."/>
            <person name="Hotta K."/>
            <person name="Huang W."/>
            <person name="Kawashima T."/>
            <person name="Lemaire P."/>
            <person name="Martinez D."/>
            <person name="Meinertzhagen I.A."/>
            <person name="Necula S."/>
            <person name="Nonaka M."/>
            <person name="Putnam N."/>
            <person name="Rash S."/>
            <person name="Saiga H."/>
            <person name="Satake M."/>
            <person name="Terry A."/>
            <person name="Yamada L."/>
            <person name="Wang H.G."/>
            <person name="Awazu S."/>
            <person name="Azumi K."/>
            <person name="Boore J."/>
            <person name="Branno M."/>
            <person name="Chin-Bow S."/>
            <person name="DeSantis R."/>
            <person name="Doyle S."/>
            <person name="Francino P."/>
            <person name="Keys D.N."/>
            <person name="Haga S."/>
            <person name="Hayashi H."/>
            <person name="Hino K."/>
            <person name="Imai K.S."/>
            <person name="Inaba K."/>
            <person name="Kano S."/>
            <person name="Kobayashi K."/>
            <person name="Kobayashi M."/>
            <person name="Lee B.I."/>
            <person name="Makabe K.W."/>
            <person name="Manohar C."/>
            <person name="Matassi G."/>
            <person name="Medina M."/>
            <person name="Mochizuki Y."/>
            <person name="Mount S."/>
            <person name="Morishita T."/>
            <person name="Miura S."/>
            <person name="Nakayama A."/>
            <person name="Nishizaka S."/>
            <person name="Nomoto H."/>
            <person name="Ohta F."/>
            <person name="Oishi K."/>
            <person name="Rigoutsos I."/>
            <person name="Sano M."/>
            <person name="Sasaki A."/>
            <person name="Sasakura Y."/>
            <person name="Shoguchi E."/>
            <person name="Shin-i T."/>
            <person name="Spagnuolo A."/>
            <person name="Stainier D."/>
            <person name="Suzuki M.M."/>
            <person name="Tassy O."/>
            <person name="Takatori N."/>
            <person name="Tokuoka M."/>
            <person name="Yagi K."/>
            <person name="Yoshizaki F."/>
            <person name="Wada S."/>
            <person name="Zhang C."/>
            <person name="Hyatt P.D."/>
            <person name="Larimer F."/>
            <person name="Detter C."/>
            <person name="Doggett N."/>
            <person name="Glavina T."/>
            <person name="Hawkins T."/>
            <person name="Richardson P."/>
            <person name="Lucas S."/>
            <person name="Kohara Y."/>
            <person name="Levine M."/>
            <person name="Satoh N."/>
            <person name="Rokhsar D.S."/>
        </authorList>
    </citation>
    <scope>NUCLEOTIDE SEQUENCE [LARGE SCALE GENOMIC DNA]</scope>
</reference>
<reference evidence="8" key="4">
    <citation type="submission" date="2025-09" db="UniProtKB">
        <authorList>
            <consortium name="Ensembl"/>
        </authorList>
    </citation>
    <scope>IDENTIFICATION</scope>
</reference>
<dbReference type="EMBL" id="EAAA01002312">
    <property type="status" value="NOT_ANNOTATED_CDS"/>
    <property type="molecule type" value="Genomic_DNA"/>
</dbReference>